<dbReference type="OrthoDB" id="10028886at2759"/>
<dbReference type="AlphaFoldDB" id="A0A835U778"/>
<proteinExistence type="predicted"/>
<keyword evidence="2" id="KW-1185">Reference proteome</keyword>
<reference evidence="1 2" key="1">
    <citation type="journal article" date="2020" name="Nat. Food">
        <title>A phased Vanilla planifolia genome enables genetic improvement of flavour and production.</title>
        <authorList>
            <person name="Hasing T."/>
            <person name="Tang H."/>
            <person name="Brym M."/>
            <person name="Khazi F."/>
            <person name="Huang T."/>
            <person name="Chambers A.H."/>
        </authorList>
    </citation>
    <scope>NUCLEOTIDE SEQUENCE [LARGE SCALE GENOMIC DNA]</scope>
    <source>
        <tissue evidence="1">Leaf</tissue>
    </source>
</reference>
<protein>
    <submittedName>
        <fullName evidence="1">Uncharacterized protein</fullName>
    </submittedName>
</protein>
<comment type="caution">
    <text evidence="1">The sequence shown here is derived from an EMBL/GenBank/DDBJ whole genome shotgun (WGS) entry which is preliminary data.</text>
</comment>
<name>A0A835U778_VANPL</name>
<dbReference type="Proteomes" id="UP000636800">
    <property type="component" value="Unassembled WGS sequence"/>
</dbReference>
<dbReference type="EMBL" id="JADCNL010000112">
    <property type="protein sequence ID" value="KAG0450460.1"/>
    <property type="molecule type" value="Genomic_DNA"/>
</dbReference>
<evidence type="ECO:0000313" key="1">
    <source>
        <dbReference type="EMBL" id="KAG0450460.1"/>
    </source>
</evidence>
<organism evidence="1 2">
    <name type="scientific">Vanilla planifolia</name>
    <name type="common">Vanilla</name>
    <dbReference type="NCBI Taxonomy" id="51239"/>
    <lineage>
        <taxon>Eukaryota</taxon>
        <taxon>Viridiplantae</taxon>
        <taxon>Streptophyta</taxon>
        <taxon>Embryophyta</taxon>
        <taxon>Tracheophyta</taxon>
        <taxon>Spermatophyta</taxon>
        <taxon>Magnoliopsida</taxon>
        <taxon>Liliopsida</taxon>
        <taxon>Asparagales</taxon>
        <taxon>Orchidaceae</taxon>
        <taxon>Vanilloideae</taxon>
        <taxon>Vanilleae</taxon>
        <taxon>Vanilla</taxon>
    </lineage>
</organism>
<gene>
    <name evidence="1" type="ORF">HPP92_026903</name>
</gene>
<sequence length="71" mass="8611">MAPYMEVSIEDWIHFFYLKHGGWPEESHKITQLRRRLPQYVYFNETFSILKKIKKVDEQSKVARPKGKLDQ</sequence>
<accession>A0A835U778</accession>
<evidence type="ECO:0000313" key="2">
    <source>
        <dbReference type="Proteomes" id="UP000636800"/>
    </source>
</evidence>